<protein>
    <recommendedName>
        <fullName evidence="3">trans-L-3-hydroxyproline dehydratase</fullName>
        <ecNumber evidence="3">4.2.1.77</ecNumber>
    </recommendedName>
</protein>
<comment type="similarity">
    <text evidence="2">Belongs to the proline racemase family.</text>
</comment>
<gene>
    <name evidence="4" type="ORF">FB567DRAFT_606487</name>
</gene>
<comment type="catalytic activity">
    <reaction evidence="1">
        <text>trans-3-hydroxy-L-proline = 1-pyrroline-2-carboxylate + H2O</text>
        <dbReference type="Rhea" id="RHEA:10320"/>
        <dbReference type="ChEBI" id="CHEBI:15377"/>
        <dbReference type="ChEBI" id="CHEBI:39785"/>
        <dbReference type="ChEBI" id="CHEBI:57938"/>
        <dbReference type="EC" id="4.2.1.77"/>
    </reaction>
</comment>
<proteinExistence type="inferred from homology"/>
<evidence type="ECO:0000313" key="4">
    <source>
        <dbReference type="EMBL" id="KAH7081041.1"/>
    </source>
</evidence>
<reference evidence="4" key="1">
    <citation type="journal article" date="2021" name="Nat. Commun.">
        <title>Genetic determinants of endophytism in the Arabidopsis root mycobiome.</title>
        <authorList>
            <person name="Mesny F."/>
            <person name="Miyauchi S."/>
            <person name="Thiergart T."/>
            <person name="Pickel B."/>
            <person name="Atanasova L."/>
            <person name="Karlsson M."/>
            <person name="Huettel B."/>
            <person name="Barry K.W."/>
            <person name="Haridas S."/>
            <person name="Chen C."/>
            <person name="Bauer D."/>
            <person name="Andreopoulos W."/>
            <person name="Pangilinan J."/>
            <person name="LaButti K."/>
            <person name="Riley R."/>
            <person name="Lipzen A."/>
            <person name="Clum A."/>
            <person name="Drula E."/>
            <person name="Henrissat B."/>
            <person name="Kohler A."/>
            <person name="Grigoriev I.V."/>
            <person name="Martin F.M."/>
            <person name="Hacquard S."/>
        </authorList>
    </citation>
    <scope>NUCLEOTIDE SEQUENCE</scope>
    <source>
        <strain evidence="4">MPI-SDFR-AT-0120</strain>
    </source>
</reference>
<sequence>MTSGLQPAPYWVETEDWHTAGEPFRIVEHLPAGHLPEGTSVAERRLHVLRDPSHPLDTLRRTLCHEPRGHADMYGGFIVPANDLWYTVRSCGHGTMALGYWAVSSGLVKVPTNDCAIDVIIDVPSGRVKASVTIENGRPVHVDFVNVASRTLTNTFDLSIPSQSSSVQFDPSSVSKFIDLARLIKQQLLIDKHVGGQADGETKKDSEGITIHERNVVVYGDGQIDRSPCGSGTSARVAIHHAEGKLLPSHGVFLNQSIIKTSFEARVLASDDSSTCIPAVRGRAGLVGRMKFYIDPEDPIYPGFLLQ</sequence>
<dbReference type="Gene3D" id="3.10.310.10">
    <property type="entry name" value="Diaminopimelate Epimerase, Chain A, domain 1"/>
    <property type="match status" value="2"/>
</dbReference>
<dbReference type="SUPFAM" id="SSF54506">
    <property type="entry name" value="Diaminopimelate epimerase-like"/>
    <property type="match status" value="1"/>
</dbReference>
<evidence type="ECO:0000313" key="5">
    <source>
        <dbReference type="Proteomes" id="UP000813461"/>
    </source>
</evidence>
<dbReference type="InterPro" id="IPR008794">
    <property type="entry name" value="Pro_racemase_fam"/>
</dbReference>
<dbReference type="Pfam" id="PF05544">
    <property type="entry name" value="Pro_racemase"/>
    <property type="match status" value="2"/>
</dbReference>
<dbReference type="EMBL" id="JAGMVJ010000015">
    <property type="protein sequence ID" value="KAH7081041.1"/>
    <property type="molecule type" value="Genomic_DNA"/>
</dbReference>
<evidence type="ECO:0000256" key="2">
    <source>
        <dbReference type="ARBA" id="ARBA00007529"/>
    </source>
</evidence>
<organism evidence="4 5">
    <name type="scientific">Paraphoma chrysanthemicola</name>
    <dbReference type="NCBI Taxonomy" id="798071"/>
    <lineage>
        <taxon>Eukaryota</taxon>
        <taxon>Fungi</taxon>
        <taxon>Dikarya</taxon>
        <taxon>Ascomycota</taxon>
        <taxon>Pezizomycotina</taxon>
        <taxon>Dothideomycetes</taxon>
        <taxon>Pleosporomycetidae</taxon>
        <taxon>Pleosporales</taxon>
        <taxon>Pleosporineae</taxon>
        <taxon>Phaeosphaeriaceae</taxon>
        <taxon>Paraphoma</taxon>
    </lineage>
</organism>
<comment type="caution">
    <text evidence="4">The sequence shown here is derived from an EMBL/GenBank/DDBJ whole genome shotgun (WGS) entry which is preliminary data.</text>
</comment>
<evidence type="ECO:0000256" key="1">
    <source>
        <dbReference type="ARBA" id="ARBA00001148"/>
    </source>
</evidence>
<dbReference type="AlphaFoldDB" id="A0A8K0R0Q9"/>
<evidence type="ECO:0000256" key="3">
    <source>
        <dbReference type="ARBA" id="ARBA00013105"/>
    </source>
</evidence>
<dbReference type="GO" id="GO:0050346">
    <property type="term" value="F:trans-L-3-hydroxyproline dehydratase activity"/>
    <property type="evidence" value="ECO:0007669"/>
    <property type="project" value="UniProtKB-EC"/>
</dbReference>
<dbReference type="PANTHER" id="PTHR33442">
    <property type="entry name" value="TRANS-3-HYDROXY-L-PROLINE DEHYDRATASE"/>
    <property type="match status" value="1"/>
</dbReference>
<dbReference type="OrthoDB" id="6409228at2759"/>
<keyword evidence="5" id="KW-1185">Reference proteome</keyword>
<name>A0A8K0R0Q9_9PLEO</name>
<dbReference type="Proteomes" id="UP000813461">
    <property type="component" value="Unassembled WGS sequence"/>
</dbReference>
<dbReference type="PANTHER" id="PTHR33442:SF1">
    <property type="entry name" value="TRANS-3-HYDROXY-L-PROLINE DEHYDRATASE"/>
    <property type="match status" value="1"/>
</dbReference>
<dbReference type="EC" id="4.2.1.77" evidence="3"/>
<accession>A0A8K0R0Q9</accession>